<evidence type="ECO:0000256" key="1">
    <source>
        <dbReference type="SAM" id="MobiDB-lite"/>
    </source>
</evidence>
<feature type="transmembrane region" description="Helical" evidence="2">
    <location>
        <begin position="72"/>
        <end position="93"/>
    </location>
</feature>
<evidence type="ECO:0000313" key="3">
    <source>
        <dbReference type="EMBL" id="TDL19536.1"/>
    </source>
</evidence>
<evidence type="ECO:0000256" key="2">
    <source>
        <dbReference type="SAM" id="Phobius"/>
    </source>
</evidence>
<keyword evidence="4" id="KW-1185">Reference proteome</keyword>
<keyword evidence="2" id="KW-0472">Membrane</keyword>
<name>A0A4Y7PWY7_9AGAM</name>
<accession>A0A4Y7PWY7</accession>
<feature type="compositionally biased region" description="Polar residues" evidence="1">
    <location>
        <begin position="14"/>
        <end position="36"/>
    </location>
</feature>
<organism evidence="3 4">
    <name type="scientific">Rickenella mellea</name>
    <dbReference type="NCBI Taxonomy" id="50990"/>
    <lineage>
        <taxon>Eukaryota</taxon>
        <taxon>Fungi</taxon>
        <taxon>Dikarya</taxon>
        <taxon>Basidiomycota</taxon>
        <taxon>Agaricomycotina</taxon>
        <taxon>Agaricomycetes</taxon>
        <taxon>Hymenochaetales</taxon>
        <taxon>Rickenellaceae</taxon>
        <taxon>Rickenella</taxon>
    </lineage>
</organism>
<feature type="region of interest" description="Disordered" evidence="1">
    <location>
        <begin position="1"/>
        <end position="36"/>
    </location>
</feature>
<gene>
    <name evidence="3" type="ORF">BD410DRAFT_438459</name>
</gene>
<reference evidence="3 4" key="1">
    <citation type="submission" date="2018-06" db="EMBL/GenBank/DDBJ databases">
        <title>A transcriptomic atlas of mushroom development highlights an independent origin of complex multicellularity.</title>
        <authorList>
            <consortium name="DOE Joint Genome Institute"/>
            <person name="Krizsan K."/>
            <person name="Almasi E."/>
            <person name="Merenyi Z."/>
            <person name="Sahu N."/>
            <person name="Viragh M."/>
            <person name="Koszo T."/>
            <person name="Mondo S."/>
            <person name="Kiss B."/>
            <person name="Balint B."/>
            <person name="Kues U."/>
            <person name="Barry K."/>
            <person name="Hegedus J.C."/>
            <person name="Henrissat B."/>
            <person name="Johnson J."/>
            <person name="Lipzen A."/>
            <person name="Ohm R."/>
            <person name="Nagy I."/>
            <person name="Pangilinan J."/>
            <person name="Yan J."/>
            <person name="Xiong Y."/>
            <person name="Grigoriev I.V."/>
            <person name="Hibbett D.S."/>
            <person name="Nagy L.G."/>
        </authorList>
    </citation>
    <scope>NUCLEOTIDE SEQUENCE [LARGE SCALE GENOMIC DNA]</scope>
    <source>
        <strain evidence="3 4">SZMC22713</strain>
    </source>
</reference>
<sequence length="95" mass="10561">MSESGNYHFHRHITSSGSPNDITRTTIQPRQFAGSNGNDNYHCVPLRCGEWATPGTKRSSPLMSGWAPPKNLILGGCTFVNYLLLFSMSRTLVFK</sequence>
<proteinExistence type="predicted"/>
<dbReference type="Proteomes" id="UP000294933">
    <property type="component" value="Unassembled WGS sequence"/>
</dbReference>
<dbReference type="VEuPathDB" id="FungiDB:BD410DRAFT_438459"/>
<protein>
    <submittedName>
        <fullName evidence="3">Uncharacterized protein</fullName>
    </submittedName>
</protein>
<keyword evidence="2" id="KW-1133">Transmembrane helix</keyword>
<evidence type="ECO:0000313" key="4">
    <source>
        <dbReference type="Proteomes" id="UP000294933"/>
    </source>
</evidence>
<keyword evidence="2" id="KW-0812">Transmembrane</keyword>
<dbReference type="EMBL" id="ML170196">
    <property type="protein sequence ID" value="TDL19536.1"/>
    <property type="molecule type" value="Genomic_DNA"/>
</dbReference>
<dbReference type="AlphaFoldDB" id="A0A4Y7PWY7"/>